<proteinExistence type="predicted"/>
<evidence type="ECO:0000313" key="1">
    <source>
        <dbReference type="EMBL" id="SDM53255.1"/>
    </source>
</evidence>
<organism evidence="1 2">
    <name type="scientific">Catalinimonas alkaloidigena</name>
    <dbReference type="NCBI Taxonomy" id="1075417"/>
    <lineage>
        <taxon>Bacteria</taxon>
        <taxon>Pseudomonadati</taxon>
        <taxon>Bacteroidota</taxon>
        <taxon>Cytophagia</taxon>
        <taxon>Cytophagales</taxon>
        <taxon>Catalimonadaceae</taxon>
        <taxon>Catalinimonas</taxon>
    </lineage>
</organism>
<dbReference type="AlphaFoldDB" id="A0A1G9U145"/>
<reference evidence="1 2" key="1">
    <citation type="submission" date="2016-10" db="EMBL/GenBank/DDBJ databases">
        <authorList>
            <person name="de Groot N.N."/>
        </authorList>
    </citation>
    <scope>NUCLEOTIDE SEQUENCE [LARGE SCALE GENOMIC DNA]</scope>
    <source>
        <strain evidence="1 2">DSM 25186</strain>
    </source>
</reference>
<gene>
    <name evidence="1" type="ORF">SAMN05421823_11545</name>
</gene>
<protein>
    <submittedName>
        <fullName evidence="1">Uncharacterized protein</fullName>
    </submittedName>
</protein>
<sequence length="136" mass="15747">MNLLQEQDHLQDQYNLMLAKKREAEKAAVDKELSDLLKYKLDRSESPWEDQVQHAAIDVLNSDVQHYLDNGGTRKMTPEQLHIINGKMRRVEALKAKTDVWLLTKQKGVPSSKEYPPFYISVIPIGRYNPKIPLFS</sequence>
<keyword evidence="2" id="KW-1185">Reference proteome</keyword>
<accession>A0A1G9U145</accession>
<name>A0A1G9U145_9BACT</name>
<evidence type="ECO:0000313" key="2">
    <source>
        <dbReference type="Proteomes" id="UP000198510"/>
    </source>
</evidence>
<dbReference type="EMBL" id="FNFO01000015">
    <property type="protein sequence ID" value="SDM53255.1"/>
    <property type="molecule type" value="Genomic_DNA"/>
</dbReference>
<dbReference type="Proteomes" id="UP000198510">
    <property type="component" value="Unassembled WGS sequence"/>
</dbReference>